<dbReference type="InterPro" id="IPR000504">
    <property type="entry name" value="RRM_dom"/>
</dbReference>
<dbReference type="STRING" id="1230905.A0A1G4JX17"/>
<feature type="compositionally biased region" description="Basic and acidic residues" evidence="3">
    <location>
        <begin position="260"/>
        <end position="269"/>
    </location>
</feature>
<feature type="compositionally biased region" description="Basic and acidic residues" evidence="3">
    <location>
        <begin position="287"/>
        <end position="297"/>
    </location>
</feature>
<evidence type="ECO:0000256" key="1">
    <source>
        <dbReference type="ARBA" id="ARBA00022884"/>
    </source>
</evidence>
<evidence type="ECO:0000259" key="4">
    <source>
        <dbReference type="PROSITE" id="PS50102"/>
    </source>
</evidence>
<accession>A0A1G4JX17</accession>
<feature type="region of interest" description="Disordered" evidence="3">
    <location>
        <begin position="165"/>
        <end position="394"/>
    </location>
</feature>
<dbReference type="Gene3D" id="3.30.70.330">
    <property type="match status" value="1"/>
</dbReference>
<keyword evidence="6" id="KW-1185">Reference proteome</keyword>
<dbReference type="OrthoDB" id="48651at2759"/>
<dbReference type="PANTHER" id="PTHR23236">
    <property type="entry name" value="EUKARYOTIC TRANSLATION INITIATION FACTOR 4B/4H"/>
    <property type="match status" value="1"/>
</dbReference>
<name>A0A1G4JX17_9SACH</name>
<dbReference type="GO" id="GO:0005730">
    <property type="term" value="C:nucleolus"/>
    <property type="evidence" value="ECO:0007669"/>
    <property type="project" value="TreeGrafter"/>
</dbReference>
<feature type="domain" description="RRM" evidence="4">
    <location>
        <begin position="83"/>
        <end position="165"/>
    </location>
</feature>
<evidence type="ECO:0000313" key="5">
    <source>
        <dbReference type="EMBL" id="SCU95666.1"/>
    </source>
</evidence>
<sequence>MAPPKKSVKMDLNSFLNDESFGESWAEEEVDLEKINIPINSVKPSNTIPLEGLTSMKGSRLDPALAPEKRERVEYPVPDYPPYRAMISNVPWDVSEEGIRAWVEDGLDKQGAVTELAAPRDFNEPSRLKGFAFVTFAERSDLEAALRFNATKLNERTVFVSVAAPQRGRGGDGGFEDINWESARGSNYQSGRPRGEEVDLDWGSMRGSAFQPARPRREEPDLDWGSMRGAQFRPQRERKPREDEPELDWGAMRGSQFQAQRERKPRAPEPELDWGAVRGANAPQRPIRTERKPRDEPQLDWGGARGSKFGQSAAPRRPAKQASQTVNAQESPKIQKSSFAVLSTEDDDETEQDKSETSQKATNPSSDDVEGLEKATANLSVHNDDGNWETVGKK</sequence>
<dbReference type="SMART" id="SM00360">
    <property type="entry name" value="RRM"/>
    <property type="match status" value="1"/>
</dbReference>
<dbReference type="PANTHER" id="PTHR23236:SF11">
    <property type="entry name" value="EUKARYOTIC TRANSLATION INITIATION FACTOR 4H"/>
    <property type="match status" value="1"/>
</dbReference>
<dbReference type="SUPFAM" id="SSF54928">
    <property type="entry name" value="RNA-binding domain, RBD"/>
    <property type="match status" value="1"/>
</dbReference>
<dbReference type="InterPro" id="IPR012677">
    <property type="entry name" value="Nucleotide-bd_a/b_plait_sf"/>
</dbReference>
<gene>
    <name evidence="5" type="ORF">LAMI_0F03224G</name>
</gene>
<dbReference type="PROSITE" id="PS50102">
    <property type="entry name" value="RRM"/>
    <property type="match status" value="1"/>
</dbReference>
<feature type="compositionally biased region" description="Polar residues" evidence="3">
    <location>
        <begin position="321"/>
        <end position="341"/>
    </location>
</feature>
<organism evidence="5 6">
    <name type="scientific">Lachancea mirantina</name>
    <dbReference type="NCBI Taxonomy" id="1230905"/>
    <lineage>
        <taxon>Eukaryota</taxon>
        <taxon>Fungi</taxon>
        <taxon>Dikarya</taxon>
        <taxon>Ascomycota</taxon>
        <taxon>Saccharomycotina</taxon>
        <taxon>Saccharomycetes</taxon>
        <taxon>Saccharomycetales</taxon>
        <taxon>Saccharomycetaceae</taxon>
        <taxon>Lachancea</taxon>
    </lineage>
</organism>
<evidence type="ECO:0000256" key="2">
    <source>
        <dbReference type="PROSITE-ProRule" id="PRU00176"/>
    </source>
</evidence>
<dbReference type="AlphaFoldDB" id="A0A1G4JX17"/>
<reference evidence="6" key="1">
    <citation type="submission" date="2016-03" db="EMBL/GenBank/DDBJ databases">
        <authorList>
            <person name="Devillers H."/>
        </authorList>
    </citation>
    <scope>NUCLEOTIDE SEQUENCE [LARGE SCALE GENOMIC DNA]</scope>
</reference>
<protein>
    <submittedName>
        <fullName evidence="5">LAMI_0F03224g1_1</fullName>
    </submittedName>
</protein>
<evidence type="ECO:0000256" key="3">
    <source>
        <dbReference type="SAM" id="MobiDB-lite"/>
    </source>
</evidence>
<evidence type="ECO:0000313" key="6">
    <source>
        <dbReference type="Proteomes" id="UP000191024"/>
    </source>
</evidence>
<dbReference type="InterPro" id="IPR035979">
    <property type="entry name" value="RBD_domain_sf"/>
</dbReference>
<dbReference type="Pfam" id="PF00076">
    <property type="entry name" value="RRM_1"/>
    <property type="match status" value="1"/>
</dbReference>
<proteinExistence type="predicted"/>
<dbReference type="GO" id="GO:0003723">
    <property type="term" value="F:RNA binding"/>
    <property type="evidence" value="ECO:0007669"/>
    <property type="project" value="UniProtKB-UniRule"/>
</dbReference>
<dbReference type="Proteomes" id="UP000191024">
    <property type="component" value="Chromosome F"/>
</dbReference>
<dbReference type="EMBL" id="LT598467">
    <property type="protein sequence ID" value="SCU95666.1"/>
    <property type="molecule type" value="Genomic_DNA"/>
</dbReference>
<keyword evidence="1 2" id="KW-0694">RNA-binding</keyword>